<organism evidence="1">
    <name type="scientific">marine sediment metagenome</name>
    <dbReference type="NCBI Taxonomy" id="412755"/>
    <lineage>
        <taxon>unclassified sequences</taxon>
        <taxon>metagenomes</taxon>
        <taxon>ecological metagenomes</taxon>
    </lineage>
</organism>
<dbReference type="AlphaFoldDB" id="X1M045"/>
<accession>X1M045</accession>
<reference evidence="1" key="1">
    <citation type="journal article" date="2014" name="Front. Microbiol.">
        <title>High frequency of phylogenetically diverse reductive dehalogenase-homologous genes in deep subseafloor sedimentary metagenomes.</title>
        <authorList>
            <person name="Kawai M."/>
            <person name="Futagami T."/>
            <person name="Toyoda A."/>
            <person name="Takaki Y."/>
            <person name="Nishi S."/>
            <person name="Hori S."/>
            <person name="Arai W."/>
            <person name="Tsubouchi T."/>
            <person name="Morono Y."/>
            <person name="Uchiyama I."/>
            <person name="Ito T."/>
            <person name="Fujiyama A."/>
            <person name="Inagaki F."/>
            <person name="Takami H."/>
        </authorList>
    </citation>
    <scope>NUCLEOTIDE SEQUENCE</scope>
    <source>
        <strain evidence="1">Expedition CK06-06</strain>
    </source>
</reference>
<dbReference type="EMBL" id="BARV01007440">
    <property type="protein sequence ID" value="GAI08020.1"/>
    <property type="molecule type" value="Genomic_DNA"/>
</dbReference>
<proteinExistence type="predicted"/>
<evidence type="ECO:0000313" key="1">
    <source>
        <dbReference type="EMBL" id="GAI08020.1"/>
    </source>
</evidence>
<comment type="caution">
    <text evidence="1">The sequence shown here is derived from an EMBL/GenBank/DDBJ whole genome shotgun (WGS) entry which is preliminary data.</text>
</comment>
<gene>
    <name evidence="1" type="ORF">S06H3_15149</name>
</gene>
<feature type="non-terminal residue" evidence="1">
    <location>
        <position position="1"/>
    </location>
</feature>
<protein>
    <submittedName>
        <fullName evidence="1">Uncharacterized protein</fullName>
    </submittedName>
</protein>
<sequence>GKEMKHLKIWDDRGYEILDILLPLEGEDCEFELHYPLVIYLRRIVIEEHKKEPKEDD</sequence>
<name>X1M045_9ZZZZ</name>